<dbReference type="InterPro" id="IPR051852">
    <property type="entry name" value="Alpha-type_PK"/>
</dbReference>
<dbReference type="PROSITE" id="PS51158">
    <property type="entry name" value="ALPHA_KINASE"/>
    <property type="match status" value="1"/>
</dbReference>
<proteinExistence type="predicted"/>
<dbReference type="Pfam" id="PF13519">
    <property type="entry name" value="VWA_2"/>
    <property type="match status" value="1"/>
</dbReference>
<dbReference type="PANTHER" id="PTHR45992">
    <property type="entry name" value="EUKARYOTIC ELONGATION FACTOR 2 KINASE-RELATED"/>
    <property type="match status" value="1"/>
</dbReference>
<accession>A0A150GZZ6</accession>
<dbReference type="Proteomes" id="UP000075714">
    <property type="component" value="Unassembled WGS sequence"/>
</dbReference>
<dbReference type="PROSITE" id="PS50234">
    <property type="entry name" value="VWFA"/>
    <property type="match status" value="1"/>
</dbReference>
<keyword evidence="2" id="KW-0808">Transferase</keyword>
<evidence type="ECO:0000259" key="7">
    <source>
        <dbReference type="PROSITE" id="PS50234"/>
    </source>
</evidence>
<comment type="caution">
    <text evidence="9">The sequence shown here is derived from an EMBL/GenBank/DDBJ whole genome shotgun (WGS) entry which is preliminary data.</text>
</comment>
<evidence type="ECO:0000313" key="10">
    <source>
        <dbReference type="Proteomes" id="UP000075714"/>
    </source>
</evidence>
<evidence type="ECO:0000256" key="3">
    <source>
        <dbReference type="ARBA" id="ARBA00022741"/>
    </source>
</evidence>
<evidence type="ECO:0000256" key="4">
    <source>
        <dbReference type="ARBA" id="ARBA00022777"/>
    </source>
</evidence>
<evidence type="ECO:0000313" key="9">
    <source>
        <dbReference type="EMBL" id="KXZ55302.1"/>
    </source>
</evidence>
<evidence type="ECO:0000256" key="6">
    <source>
        <dbReference type="SAM" id="MobiDB-lite"/>
    </source>
</evidence>
<keyword evidence="10" id="KW-1185">Reference proteome</keyword>
<dbReference type="OrthoDB" id="543536at2759"/>
<evidence type="ECO:0000259" key="8">
    <source>
        <dbReference type="PROSITE" id="PS51158"/>
    </source>
</evidence>
<sequence>MSDAIEAAPAPLGGIVGVGTSHVVVIVDHSGSMRKDDVPGYTSRTAAVYDCLARDLVEPQTKLGGLGKMEVSIIEMSDDAEVARERSAADTALLSYLKGCTSRYARSHGNYLPALDAALELLKGDAAHGNQLFLIFLSDGAPSDHVDMQCAHGYSVWQHDPRGGMYKGKPRLRSCPLSGACRAAIHKSVNDECVKRIQHIGDLLGRDRVHMHAVAFGPPTEDYAVLQSMAKALPRSSFQKLGLSADCLRTAFTSLTSTLTSLRTEAAGTGPGLTLRTDIGQRAASRQALEERTILTDADGWDIYVGDNCLSKRKFDLNARSFIDAPFTESALAVDLERHYPGLVQRGIAHAAYKFAEGAERVVFQCTEVVSVDAGATGYSVGPRLVAKDTRHTEHLGCEKFHRTFCRTQGEAEELAQLFNRRLHGGPEWQIRFLPCYVFMLLDSRYPTGQGEILVEEELEGVFTKWNNNAGGVADCVRVVETAALGAIAEDDDEEGEGDSDSGEPGDGPVTTEDVPQCFSHFTYKATNGRKLVCDLQGVWNAVDGFTMTDPVIHHCSGSKKNGATDKGMTGIRNFFATHKCGPLCRRLGLEPPVL</sequence>
<keyword evidence="4" id="KW-0418">Kinase</keyword>
<dbReference type="SUPFAM" id="SSF53300">
    <property type="entry name" value="vWA-like"/>
    <property type="match status" value="1"/>
</dbReference>
<dbReference type="InterPro" id="IPR011009">
    <property type="entry name" value="Kinase-like_dom_sf"/>
</dbReference>
<feature type="compositionally biased region" description="Acidic residues" evidence="6">
    <location>
        <begin position="489"/>
        <end position="504"/>
    </location>
</feature>
<dbReference type="SUPFAM" id="SSF56112">
    <property type="entry name" value="Protein kinase-like (PK-like)"/>
    <property type="match status" value="1"/>
</dbReference>
<feature type="domain" description="VWFA" evidence="7">
    <location>
        <begin position="22"/>
        <end position="259"/>
    </location>
</feature>
<feature type="domain" description="Alpha-type protein kinase" evidence="8">
    <location>
        <begin position="314"/>
        <end position="593"/>
    </location>
</feature>
<dbReference type="CDD" id="cd00198">
    <property type="entry name" value="vWFA"/>
    <property type="match status" value="1"/>
</dbReference>
<dbReference type="Gene3D" id="3.40.50.410">
    <property type="entry name" value="von Willebrand factor, type A domain"/>
    <property type="match status" value="1"/>
</dbReference>
<dbReference type="GO" id="GO:0005524">
    <property type="term" value="F:ATP binding"/>
    <property type="evidence" value="ECO:0007669"/>
    <property type="project" value="UniProtKB-KW"/>
</dbReference>
<evidence type="ECO:0000256" key="2">
    <source>
        <dbReference type="ARBA" id="ARBA00022679"/>
    </source>
</evidence>
<keyword evidence="5" id="KW-0067">ATP-binding</keyword>
<dbReference type="InterPro" id="IPR002035">
    <property type="entry name" value="VWF_A"/>
</dbReference>
<protein>
    <recommendedName>
        <fullName evidence="11">Alpha-type protein kinase domain-containing protein</fullName>
    </recommendedName>
</protein>
<dbReference type="Gene3D" id="3.20.200.10">
    <property type="entry name" value="MHCK/EF2 kinase"/>
    <property type="match status" value="1"/>
</dbReference>
<name>A0A150GZZ6_GONPE</name>
<dbReference type="InterPro" id="IPR036465">
    <property type="entry name" value="vWFA_dom_sf"/>
</dbReference>
<reference evidence="10" key="1">
    <citation type="journal article" date="2016" name="Nat. Commun.">
        <title>The Gonium pectorale genome demonstrates co-option of cell cycle regulation during the evolution of multicellularity.</title>
        <authorList>
            <person name="Hanschen E.R."/>
            <person name="Marriage T.N."/>
            <person name="Ferris P.J."/>
            <person name="Hamaji T."/>
            <person name="Toyoda A."/>
            <person name="Fujiyama A."/>
            <person name="Neme R."/>
            <person name="Noguchi H."/>
            <person name="Minakuchi Y."/>
            <person name="Suzuki M."/>
            <person name="Kawai-Toyooka H."/>
            <person name="Smith D.R."/>
            <person name="Sparks H."/>
            <person name="Anderson J."/>
            <person name="Bakaric R."/>
            <person name="Luria V."/>
            <person name="Karger A."/>
            <person name="Kirschner M.W."/>
            <person name="Durand P.M."/>
            <person name="Michod R.E."/>
            <person name="Nozaki H."/>
            <person name="Olson B.J."/>
        </authorList>
    </citation>
    <scope>NUCLEOTIDE SEQUENCE [LARGE SCALE GENOMIC DNA]</scope>
    <source>
        <strain evidence="10">NIES-2863</strain>
    </source>
</reference>
<feature type="region of interest" description="Disordered" evidence="6">
    <location>
        <begin position="487"/>
        <end position="512"/>
    </location>
</feature>
<keyword evidence="1" id="KW-0723">Serine/threonine-protein kinase</keyword>
<gene>
    <name evidence="9" type="ORF">GPECTOR_3g437</name>
</gene>
<dbReference type="SMART" id="SM00811">
    <property type="entry name" value="Alpha_kinase"/>
    <property type="match status" value="1"/>
</dbReference>
<keyword evidence="3" id="KW-0547">Nucleotide-binding</keyword>
<evidence type="ECO:0008006" key="11">
    <source>
        <dbReference type="Google" id="ProtNLM"/>
    </source>
</evidence>
<dbReference type="GO" id="GO:0004674">
    <property type="term" value="F:protein serine/threonine kinase activity"/>
    <property type="evidence" value="ECO:0007669"/>
    <property type="project" value="UniProtKB-KW"/>
</dbReference>
<evidence type="ECO:0000256" key="1">
    <source>
        <dbReference type="ARBA" id="ARBA00022527"/>
    </source>
</evidence>
<dbReference type="AlphaFoldDB" id="A0A150GZZ6"/>
<dbReference type="InterPro" id="IPR004166">
    <property type="entry name" value="a-kinase_dom"/>
</dbReference>
<organism evidence="9 10">
    <name type="scientific">Gonium pectorale</name>
    <name type="common">Green alga</name>
    <dbReference type="NCBI Taxonomy" id="33097"/>
    <lineage>
        <taxon>Eukaryota</taxon>
        <taxon>Viridiplantae</taxon>
        <taxon>Chlorophyta</taxon>
        <taxon>core chlorophytes</taxon>
        <taxon>Chlorophyceae</taxon>
        <taxon>CS clade</taxon>
        <taxon>Chlamydomonadales</taxon>
        <taxon>Volvocaceae</taxon>
        <taxon>Gonium</taxon>
    </lineage>
</organism>
<dbReference type="EMBL" id="LSYV01000004">
    <property type="protein sequence ID" value="KXZ55302.1"/>
    <property type="molecule type" value="Genomic_DNA"/>
</dbReference>
<evidence type="ECO:0000256" key="5">
    <source>
        <dbReference type="ARBA" id="ARBA00022840"/>
    </source>
</evidence>
<dbReference type="Pfam" id="PF02816">
    <property type="entry name" value="Alpha_kinase"/>
    <property type="match status" value="1"/>
</dbReference>
<dbReference type="PANTHER" id="PTHR45992:SF11">
    <property type="entry name" value="ALPHA-TYPE PROTEIN KINASE DOMAIN-CONTAINING PROTEIN"/>
    <property type="match status" value="1"/>
</dbReference>